<dbReference type="InterPro" id="IPR020615">
    <property type="entry name" value="Thiolase_acyl_enz_int_AS"/>
</dbReference>
<sequence length="391" mass="39948">MTEIVIAAAKRTAIGAFLGQFNGVPTPTLGAAAIRAALEQSGIPAADVSEVIMGCVLPANLGQAPARQAARAAGVPDATGATTINKVCGSGMKAVMLGHDLIKAGSASIVVAGGMESMSNAPHMLPNSRTGNRYGNFQAVDHMAWDGLTNPDDGQAMGVFGEATAEKFGFSRQDQDAFAIESVNRAQAAQRDGAFAAEIVPVAVATRKGEVQVDSDEQPGKSDVTKIPALKPAFKKDGTVTAASSSSISDGAAALVLLGADEAARRGLAPLARIVGHTTFSQAPEWFTTAPVGAIRKLLDQTGWSLDQVDLFEINEAFAVVAMVPIKELGLDHAKVNVHGGACALGHPIGASGARLLVTLLNALRSRGGRRGIATLCIGGGEATAVAIELI</sequence>
<dbReference type="PANTHER" id="PTHR18919:SF164">
    <property type="entry name" value="ACETYL-COA ACETYLTRANSFERASE"/>
    <property type="match status" value="1"/>
</dbReference>
<dbReference type="NCBIfam" id="TIGR01930">
    <property type="entry name" value="AcCoA-C-Actrans"/>
    <property type="match status" value="1"/>
</dbReference>
<gene>
    <name evidence="8" type="ORF">L3V74_00895</name>
    <name evidence="9" type="ORF">Q7W82_09185</name>
</gene>
<reference evidence="9" key="3">
    <citation type="submission" date="2023-08" db="EMBL/GenBank/DDBJ databases">
        <title>Complete genome sequence of Xanthomonas indica.</title>
        <authorList>
            <person name="Patil P.B."/>
            <person name="Rana R."/>
        </authorList>
    </citation>
    <scope>NUCLEOTIDE SEQUENCE</scope>
    <source>
        <strain evidence="9">PPL560</strain>
    </source>
</reference>
<feature type="active site" description="Acyl-thioester intermediate" evidence="4">
    <location>
        <position position="88"/>
    </location>
</feature>
<dbReference type="Pfam" id="PF00108">
    <property type="entry name" value="Thiolase_N"/>
    <property type="match status" value="1"/>
</dbReference>
<dbReference type="RefSeq" id="WP_242156573.1">
    <property type="nucleotide sequence ID" value="NZ_CP131914.1"/>
</dbReference>
<feature type="active site" description="Proton acceptor" evidence="4">
    <location>
        <position position="377"/>
    </location>
</feature>
<dbReference type="Pfam" id="PF02803">
    <property type="entry name" value="Thiolase_C"/>
    <property type="match status" value="1"/>
</dbReference>
<accession>A0AAU8I9N4</accession>
<dbReference type="GO" id="GO:0044281">
    <property type="term" value="P:small molecule metabolic process"/>
    <property type="evidence" value="ECO:0007669"/>
    <property type="project" value="UniProtKB-ARBA"/>
</dbReference>
<keyword evidence="3 5" id="KW-0012">Acyltransferase</keyword>
<dbReference type="EMBL" id="JAKJPQ010000001">
    <property type="protein sequence ID" value="MCI2260080.1"/>
    <property type="molecule type" value="Genomic_DNA"/>
</dbReference>
<name>A0AAU8I9N4_9XANT</name>
<evidence type="ECO:0000256" key="1">
    <source>
        <dbReference type="ARBA" id="ARBA00010982"/>
    </source>
</evidence>
<protein>
    <submittedName>
        <fullName evidence="9">Thiolase family protein</fullName>
        <ecNumber evidence="9">2.3.1.-</ecNumber>
    </submittedName>
</protein>
<dbReference type="InterPro" id="IPR020610">
    <property type="entry name" value="Thiolase_AS"/>
</dbReference>
<reference evidence="8 10" key="1">
    <citation type="journal article" date="2022" name="Curr. Microbiol.">
        <title>Xanthomonas indica sp. nov., a Novel Member of Non-Pathogenic Xanthomonas Community from Healthy Rice Seeds.</title>
        <authorList>
            <person name="Rana R."/>
            <person name="Madhavan V.N."/>
            <person name="Saroha T."/>
            <person name="Bansal K."/>
            <person name="Kaur A."/>
            <person name="Sonti R.V."/>
            <person name="Patel H.K."/>
            <person name="Patil P.B."/>
        </authorList>
    </citation>
    <scope>NUCLEOTIDE SEQUENCE [LARGE SCALE GENOMIC DNA]</scope>
    <source>
        <strain evidence="8 10">PPL560</strain>
    </source>
</reference>
<dbReference type="Proteomes" id="UP001430647">
    <property type="component" value="Unassembled WGS sequence"/>
</dbReference>
<comment type="similarity">
    <text evidence="1 5">Belongs to the thiolase-like superfamily. Thiolase family.</text>
</comment>
<dbReference type="CDD" id="cd00751">
    <property type="entry name" value="thiolase"/>
    <property type="match status" value="1"/>
</dbReference>
<dbReference type="FunFam" id="3.40.47.10:FF:000010">
    <property type="entry name" value="Acetyl-CoA acetyltransferase (Thiolase)"/>
    <property type="match status" value="1"/>
</dbReference>
<organism evidence="9">
    <name type="scientific">Xanthomonas indica</name>
    <dbReference type="NCBI Taxonomy" id="2912242"/>
    <lineage>
        <taxon>Bacteria</taxon>
        <taxon>Pseudomonadati</taxon>
        <taxon>Pseudomonadota</taxon>
        <taxon>Gammaproteobacteria</taxon>
        <taxon>Lysobacterales</taxon>
        <taxon>Lysobacteraceae</taxon>
        <taxon>Xanthomonas</taxon>
    </lineage>
</organism>
<dbReference type="KEGG" id="xin:Q7W82_09185"/>
<dbReference type="InterPro" id="IPR016039">
    <property type="entry name" value="Thiolase-like"/>
</dbReference>
<evidence type="ECO:0000313" key="9">
    <source>
        <dbReference type="EMBL" id="XCI82296.1"/>
    </source>
</evidence>
<proteinExistence type="inferred from homology"/>
<dbReference type="PROSITE" id="PS00098">
    <property type="entry name" value="THIOLASE_1"/>
    <property type="match status" value="1"/>
</dbReference>
<dbReference type="EC" id="2.3.1.-" evidence="9"/>
<evidence type="ECO:0000256" key="2">
    <source>
        <dbReference type="ARBA" id="ARBA00022679"/>
    </source>
</evidence>
<dbReference type="PANTHER" id="PTHR18919">
    <property type="entry name" value="ACETYL-COA C-ACYLTRANSFERASE"/>
    <property type="match status" value="1"/>
</dbReference>
<evidence type="ECO:0000313" key="10">
    <source>
        <dbReference type="Proteomes" id="UP001430647"/>
    </source>
</evidence>
<evidence type="ECO:0000313" key="8">
    <source>
        <dbReference type="EMBL" id="MCI2260080.1"/>
    </source>
</evidence>
<dbReference type="AlphaFoldDB" id="A0AAU8I9N4"/>
<keyword evidence="10" id="KW-1185">Reference proteome</keyword>
<dbReference type="PROSITE" id="PS00099">
    <property type="entry name" value="THIOLASE_3"/>
    <property type="match status" value="1"/>
</dbReference>
<dbReference type="InterPro" id="IPR020617">
    <property type="entry name" value="Thiolase_C"/>
</dbReference>
<feature type="domain" description="Thiolase N-terminal" evidence="6">
    <location>
        <begin position="4"/>
        <end position="258"/>
    </location>
</feature>
<dbReference type="GO" id="GO:0003988">
    <property type="term" value="F:acetyl-CoA C-acyltransferase activity"/>
    <property type="evidence" value="ECO:0007669"/>
    <property type="project" value="UniProtKB-ARBA"/>
</dbReference>
<evidence type="ECO:0000256" key="5">
    <source>
        <dbReference type="RuleBase" id="RU003557"/>
    </source>
</evidence>
<dbReference type="EMBL" id="CP131914">
    <property type="protein sequence ID" value="XCI82296.1"/>
    <property type="molecule type" value="Genomic_DNA"/>
</dbReference>
<feature type="active site" description="Proton acceptor" evidence="4">
    <location>
        <position position="347"/>
    </location>
</feature>
<reference evidence="8" key="2">
    <citation type="submission" date="2022-01" db="EMBL/GenBank/DDBJ databases">
        <authorList>
            <person name="Rana R."/>
            <person name="Patil P.B."/>
        </authorList>
    </citation>
    <scope>NUCLEOTIDE SEQUENCE</scope>
    <source>
        <strain evidence="8">PPL560</strain>
    </source>
</reference>
<dbReference type="PIRSF" id="PIRSF000429">
    <property type="entry name" value="Ac-CoA_Ac_transf"/>
    <property type="match status" value="1"/>
</dbReference>
<dbReference type="SUPFAM" id="SSF53901">
    <property type="entry name" value="Thiolase-like"/>
    <property type="match status" value="2"/>
</dbReference>
<evidence type="ECO:0000256" key="4">
    <source>
        <dbReference type="PIRSR" id="PIRSR000429-1"/>
    </source>
</evidence>
<feature type="domain" description="Thiolase C-terminal" evidence="7">
    <location>
        <begin position="269"/>
        <end position="389"/>
    </location>
</feature>
<keyword evidence="2 5" id="KW-0808">Transferase</keyword>
<evidence type="ECO:0000259" key="7">
    <source>
        <dbReference type="Pfam" id="PF02803"/>
    </source>
</evidence>
<dbReference type="Gene3D" id="3.40.47.10">
    <property type="match status" value="2"/>
</dbReference>
<dbReference type="InterPro" id="IPR002155">
    <property type="entry name" value="Thiolase"/>
</dbReference>
<dbReference type="InterPro" id="IPR020616">
    <property type="entry name" value="Thiolase_N"/>
</dbReference>
<evidence type="ECO:0000259" key="6">
    <source>
        <dbReference type="Pfam" id="PF00108"/>
    </source>
</evidence>
<evidence type="ECO:0000256" key="3">
    <source>
        <dbReference type="ARBA" id="ARBA00023315"/>
    </source>
</evidence>